<name>A0A369KFV8_HYPMA</name>
<keyword evidence="9" id="KW-1185">Reference proteome</keyword>
<dbReference type="Pfam" id="PF13920">
    <property type="entry name" value="zf-C3HC4_3"/>
    <property type="match status" value="1"/>
</dbReference>
<dbReference type="EMBL" id="LUEZ02000009">
    <property type="protein sequence ID" value="RDB29786.1"/>
    <property type="molecule type" value="Genomic_DNA"/>
</dbReference>
<dbReference type="GO" id="GO:0008270">
    <property type="term" value="F:zinc ion binding"/>
    <property type="evidence" value="ECO:0007669"/>
    <property type="project" value="UniProtKB-KW"/>
</dbReference>
<feature type="compositionally biased region" description="Polar residues" evidence="5">
    <location>
        <begin position="270"/>
        <end position="279"/>
    </location>
</feature>
<accession>A0A369KFV8</accession>
<dbReference type="Gene3D" id="3.30.40.10">
    <property type="entry name" value="Zinc/RING finger domain, C3HC4 (zinc finger)"/>
    <property type="match status" value="2"/>
</dbReference>
<dbReference type="PANTHER" id="PTHR14879">
    <property type="entry name" value="CASPASE REGULATOR, RING FINGER DOMAIN-CONTAINING"/>
    <property type="match status" value="1"/>
</dbReference>
<dbReference type="CDD" id="cd00065">
    <property type="entry name" value="FYVE_like_SF"/>
    <property type="match status" value="1"/>
</dbReference>
<evidence type="ECO:0000259" key="7">
    <source>
        <dbReference type="PROSITE" id="PS50178"/>
    </source>
</evidence>
<evidence type="ECO:0000256" key="4">
    <source>
        <dbReference type="PROSITE-ProRule" id="PRU00175"/>
    </source>
</evidence>
<feature type="compositionally biased region" description="Pro residues" evidence="5">
    <location>
        <begin position="205"/>
        <end position="256"/>
    </location>
</feature>
<keyword evidence="3" id="KW-0862">Zinc</keyword>
<feature type="domain" description="FYVE-type" evidence="7">
    <location>
        <begin position="17"/>
        <end position="80"/>
    </location>
</feature>
<evidence type="ECO:0000256" key="3">
    <source>
        <dbReference type="ARBA" id="ARBA00022833"/>
    </source>
</evidence>
<feature type="region of interest" description="Disordered" evidence="5">
    <location>
        <begin position="142"/>
        <end position="312"/>
    </location>
</feature>
<dbReference type="SMART" id="SM00184">
    <property type="entry name" value="RING"/>
    <property type="match status" value="1"/>
</dbReference>
<dbReference type="PROSITE" id="PS50178">
    <property type="entry name" value="ZF_FYVE"/>
    <property type="match status" value="1"/>
</dbReference>
<dbReference type="InterPro" id="IPR011011">
    <property type="entry name" value="Znf_FYVE_PHD"/>
</dbReference>
<dbReference type="PANTHER" id="PTHR14879:SF5">
    <property type="entry name" value="RING-TYPE DOMAIN-CONTAINING PROTEIN"/>
    <property type="match status" value="1"/>
</dbReference>
<keyword evidence="1" id="KW-0479">Metal-binding</keyword>
<evidence type="ECO:0000256" key="1">
    <source>
        <dbReference type="ARBA" id="ARBA00022723"/>
    </source>
</evidence>
<gene>
    <name evidence="8" type="ORF">Hypma_013949</name>
</gene>
<comment type="caution">
    <text evidence="8">The sequence shown here is derived from an EMBL/GenBank/DDBJ whole genome shotgun (WGS) entry which is preliminary data.</text>
</comment>
<evidence type="ECO:0000259" key="6">
    <source>
        <dbReference type="PROSITE" id="PS50089"/>
    </source>
</evidence>
<dbReference type="SUPFAM" id="SSF57903">
    <property type="entry name" value="FYVE/PHD zinc finger"/>
    <property type="match status" value="1"/>
</dbReference>
<evidence type="ECO:0000313" key="9">
    <source>
        <dbReference type="Proteomes" id="UP000076154"/>
    </source>
</evidence>
<dbReference type="InterPro" id="IPR013083">
    <property type="entry name" value="Znf_RING/FYVE/PHD"/>
</dbReference>
<dbReference type="InterPro" id="IPR000306">
    <property type="entry name" value="Znf_FYVE"/>
</dbReference>
<dbReference type="AlphaFoldDB" id="A0A369KFV8"/>
<dbReference type="PROSITE" id="PS50089">
    <property type="entry name" value="ZF_RING_2"/>
    <property type="match status" value="1"/>
</dbReference>
<dbReference type="InterPro" id="IPR017455">
    <property type="entry name" value="Znf_FYVE-rel"/>
</dbReference>
<feature type="compositionally biased region" description="Low complexity" evidence="5">
    <location>
        <begin position="280"/>
        <end position="298"/>
    </location>
</feature>
<proteinExistence type="predicted"/>
<dbReference type="OrthoDB" id="3045089at2759"/>
<keyword evidence="2 4" id="KW-0863">Zinc-finger</keyword>
<evidence type="ECO:0000313" key="8">
    <source>
        <dbReference type="EMBL" id="RDB29786.1"/>
    </source>
</evidence>
<dbReference type="STRING" id="39966.A0A369KFV8"/>
<dbReference type="SMART" id="SM00064">
    <property type="entry name" value="FYVE"/>
    <property type="match status" value="1"/>
</dbReference>
<reference evidence="8" key="1">
    <citation type="submission" date="2018-04" db="EMBL/GenBank/DDBJ databases">
        <title>Whole genome sequencing of Hypsizygus marmoreus.</title>
        <authorList>
            <person name="Choi I.-G."/>
            <person name="Min B."/>
            <person name="Kim J.-G."/>
            <person name="Kim S."/>
            <person name="Oh Y.-L."/>
            <person name="Kong W.-S."/>
            <person name="Park H."/>
            <person name="Jeong J."/>
            <person name="Song E.-S."/>
        </authorList>
    </citation>
    <scope>NUCLEOTIDE SEQUENCE [LARGE SCALE GENOMIC DNA]</scope>
    <source>
        <strain evidence="8">51987-8</strain>
    </source>
</reference>
<organism evidence="8 9">
    <name type="scientific">Hypsizygus marmoreus</name>
    <name type="common">White beech mushroom</name>
    <name type="synonym">Agaricus marmoreus</name>
    <dbReference type="NCBI Taxonomy" id="39966"/>
    <lineage>
        <taxon>Eukaryota</taxon>
        <taxon>Fungi</taxon>
        <taxon>Dikarya</taxon>
        <taxon>Basidiomycota</taxon>
        <taxon>Agaricomycotina</taxon>
        <taxon>Agaricomycetes</taxon>
        <taxon>Agaricomycetidae</taxon>
        <taxon>Agaricales</taxon>
        <taxon>Tricholomatineae</taxon>
        <taxon>Lyophyllaceae</taxon>
        <taxon>Hypsizygus</taxon>
    </lineage>
</organism>
<feature type="compositionally biased region" description="Basic and acidic residues" evidence="5">
    <location>
        <begin position="398"/>
        <end position="417"/>
    </location>
</feature>
<feature type="region of interest" description="Disordered" evidence="5">
    <location>
        <begin position="398"/>
        <end position="439"/>
    </location>
</feature>
<dbReference type="InterPro" id="IPR001841">
    <property type="entry name" value="Znf_RING"/>
</dbReference>
<feature type="compositionally biased region" description="Low complexity" evidence="5">
    <location>
        <begin position="195"/>
        <end position="204"/>
    </location>
</feature>
<dbReference type="InterPro" id="IPR051728">
    <property type="entry name" value="RING-FYVE_E3_ubiquitin-ligase"/>
</dbReference>
<evidence type="ECO:0008006" key="10">
    <source>
        <dbReference type="Google" id="ProtNLM"/>
    </source>
</evidence>
<protein>
    <recommendedName>
        <fullName evidence="10">RING-type domain-containing protein</fullName>
    </recommendedName>
</protein>
<feature type="domain" description="RING-type" evidence="6">
    <location>
        <begin position="448"/>
        <end position="487"/>
    </location>
</feature>
<dbReference type="SUPFAM" id="SSF57850">
    <property type="entry name" value="RING/U-box"/>
    <property type="match status" value="1"/>
</dbReference>
<dbReference type="Pfam" id="PF01363">
    <property type="entry name" value="FYVE"/>
    <property type="match status" value="1"/>
</dbReference>
<feature type="compositionally biased region" description="Pro residues" evidence="5">
    <location>
        <begin position="166"/>
        <end position="178"/>
    </location>
</feature>
<evidence type="ECO:0000256" key="2">
    <source>
        <dbReference type="ARBA" id="ARBA00022771"/>
    </source>
</evidence>
<sequence length="502" mass="55851">MSEIRGIPLLSGPPPPMDSGDACRKCGKEFNVILNRSRKCNHCGYSYCHNCTDYQALMPRSGQDGHGLMNVCGFCIEFLTITASGKGQLKTMPLSKLKKYVEVYNIKMQRAVEKDDLIDGIMEAKKWTGCLPPENENYYRKYSVPDKSGSGTRPRGFFSRSGPSSNTPPAPPPRPPSQRPTNNFARPDLAPDNPPYQQHYGYTPQYPPHHPQPQYHTPPPVPPRPPRPPQPPRQSQPYSYPPPPHAQSNPPTPPQATRPQHGAYPPYQRPSASRSTENLRNPNARQTPPRTRAASAAPPATPPPPSLDELLDMPPEAMASLSIGTLKAILFTNHVNAGMILEKGELVGKVQVLVDAERRDRERQRALEQQEEAERIEQQRVQMEEYKRIQREREERIAAEKRRAQGQDAEDTRKSTDDGEAGTSDAPAPPLPPKTRGTASDLERTGLCVICQDDEANIAIVDCGHLAMCRGCSDLVMASSKECPLCRTRIVTEARLLRIFKT</sequence>
<evidence type="ECO:0000256" key="5">
    <source>
        <dbReference type="SAM" id="MobiDB-lite"/>
    </source>
</evidence>
<dbReference type="Proteomes" id="UP000076154">
    <property type="component" value="Unassembled WGS sequence"/>
</dbReference>
<dbReference type="InParanoid" id="A0A369KFV8"/>